<comment type="caution">
    <text evidence="5">The sequence shown here is derived from an EMBL/GenBank/DDBJ whole genome shotgun (WGS) entry which is preliminary data.</text>
</comment>
<dbReference type="InParanoid" id="A0A397QUQ7"/>
<feature type="non-terminal residue" evidence="5">
    <location>
        <position position="267"/>
    </location>
</feature>
<dbReference type="EMBL" id="QXEV01000037">
    <property type="protein sequence ID" value="RIA64792.1"/>
    <property type="molecule type" value="Genomic_DNA"/>
</dbReference>
<proteinExistence type="predicted"/>
<evidence type="ECO:0000313" key="5">
    <source>
        <dbReference type="EMBL" id="RIA64792.1"/>
    </source>
</evidence>
<keyword evidence="6" id="KW-1185">Reference proteome</keyword>
<dbReference type="PANTHER" id="PTHR42714:SF6">
    <property type="entry name" value="TRANSLATION INITIATION FACTOR IF-2"/>
    <property type="match status" value="1"/>
</dbReference>
<dbReference type="Proteomes" id="UP000266506">
    <property type="component" value="Unassembled WGS sequence"/>
</dbReference>
<dbReference type="RefSeq" id="WP_119016938.1">
    <property type="nucleotide sequence ID" value="NZ_QXEV01000037.1"/>
</dbReference>
<evidence type="ECO:0000313" key="6">
    <source>
        <dbReference type="Proteomes" id="UP000266506"/>
    </source>
</evidence>
<evidence type="ECO:0000256" key="2">
    <source>
        <dbReference type="ARBA" id="ARBA00023134"/>
    </source>
</evidence>
<dbReference type="NCBIfam" id="TIGR03918">
    <property type="entry name" value="GTP_HydF"/>
    <property type="match status" value="1"/>
</dbReference>
<evidence type="ECO:0000259" key="4">
    <source>
        <dbReference type="Pfam" id="PF18128"/>
    </source>
</evidence>
<dbReference type="GO" id="GO:0005525">
    <property type="term" value="F:GTP binding"/>
    <property type="evidence" value="ECO:0007669"/>
    <property type="project" value="UniProtKB-KW"/>
</dbReference>
<name>A0A397QUQ7_9MOLU</name>
<protein>
    <submittedName>
        <fullName evidence="5">[FeFe] hydrogenase H-cluster maturation GTPase HydF</fullName>
    </submittedName>
</protein>
<dbReference type="OrthoDB" id="9805918at2"/>
<gene>
    <name evidence="5" type="ORF">EI71_01876</name>
</gene>
<dbReference type="InterPro" id="IPR005225">
    <property type="entry name" value="Small_GTP-bd"/>
</dbReference>
<feature type="domain" description="G" evidence="3">
    <location>
        <begin position="14"/>
        <end position="127"/>
    </location>
</feature>
<dbReference type="GO" id="GO:0030488">
    <property type="term" value="P:tRNA methylation"/>
    <property type="evidence" value="ECO:0007669"/>
    <property type="project" value="TreeGrafter"/>
</dbReference>
<evidence type="ECO:0000259" key="3">
    <source>
        <dbReference type="Pfam" id="PF01926"/>
    </source>
</evidence>
<keyword evidence="2" id="KW-0342">GTP-binding</keyword>
<feature type="domain" description="Hydrogen maturase F dimerization" evidence="4">
    <location>
        <begin position="172"/>
        <end position="267"/>
    </location>
</feature>
<dbReference type="InterPro" id="IPR041606">
    <property type="entry name" value="HydF_dimer"/>
</dbReference>
<reference evidence="5 6" key="1">
    <citation type="submission" date="2018-08" db="EMBL/GenBank/DDBJ databases">
        <title>Genomic Encyclopedia of Archaeal and Bacterial Type Strains, Phase II (KMG-II): from individual species to whole genera.</title>
        <authorList>
            <person name="Goeker M."/>
        </authorList>
    </citation>
    <scope>NUCLEOTIDE SEQUENCE [LARGE SCALE GENOMIC DNA]</scope>
    <source>
        <strain evidence="5 6">ATCC 27112</strain>
    </source>
</reference>
<keyword evidence="1" id="KW-0547">Nucleotide-binding</keyword>
<dbReference type="GO" id="GO:0005737">
    <property type="term" value="C:cytoplasm"/>
    <property type="evidence" value="ECO:0007669"/>
    <property type="project" value="TreeGrafter"/>
</dbReference>
<organism evidence="5 6">
    <name type="scientific">Anaeroplasma bactoclasticum</name>
    <dbReference type="NCBI Taxonomy" id="2088"/>
    <lineage>
        <taxon>Bacteria</taxon>
        <taxon>Bacillati</taxon>
        <taxon>Mycoplasmatota</taxon>
        <taxon>Mollicutes</taxon>
        <taxon>Anaeroplasmatales</taxon>
        <taxon>Anaeroplasmataceae</taxon>
        <taxon>Anaeroplasma</taxon>
    </lineage>
</organism>
<dbReference type="InterPro" id="IPR023873">
    <property type="entry name" value="FeFe-hyd_GTPase_HydF"/>
</dbReference>
<sequence>MSLNDTVSAERIHIGFFGLRNAGKSSLVNKITNQEMSLVSDIKGTTTDPVKKSMELLPLGPVTIIDTPGFDDYGPLGELRVKRTKKMLNICDISILVTENLKLTEEEIELLNVIKDKNIPYLIVHNKMDLLGSIPNNLDNEIYISTNNNIGIEELKIAIGKLNPNKKEIHFISDFVKEGDTVILVTPIDSSAPKGRMILPEQLAIRDLLDKNAIALVTQVETLKATLDNLKNKPVMVVTDSQAFSSVMKIVPIDLPLTSFSILMARY</sequence>
<dbReference type="Gene3D" id="3.40.50.300">
    <property type="entry name" value="P-loop containing nucleotide triphosphate hydrolases"/>
    <property type="match status" value="1"/>
</dbReference>
<dbReference type="CDD" id="cd00880">
    <property type="entry name" value="Era_like"/>
    <property type="match status" value="1"/>
</dbReference>
<dbReference type="Pfam" id="PF01926">
    <property type="entry name" value="MMR_HSR1"/>
    <property type="match status" value="1"/>
</dbReference>
<dbReference type="NCBIfam" id="TIGR00231">
    <property type="entry name" value="small_GTP"/>
    <property type="match status" value="1"/>
</dbReference>
<dbReference type="SUPFAM" id="SSF52540">
    <property type="entry name" value="P-loop containing nucleoside triphosphate hydrolases"/>
    <property type="match status" value="1"/>
</dbReference>
<dbReference type="InterPro" id="IPR027417">
    <property type="entry name" value="P-loop_NTPase"/>
</dbReference>
<dbReference type="GO" id="GO:0002098">
    <property type="term" value="P:tRNA wobble uridine modification"/>
    <property type="evidence" value="ECO:0007669"/>
    <property type="project" value="TreeGrafter"/>
</dbReference>
<dbReference type="PANTHER" id="PTHR42714">
    <property type="entry name" value="TRNA MODIFICATION GTPASE GTPBP3"/>
    <property type="match status" value="1"/>
</dbReference>
<dbReference type="Gene3D" id="3.40.50.11420">
    <property type="match status" value="1"/>
</dbReference>
<dbReference type="AlphaFoldDB" id="A0A397QUQ7"/>
<dbReference type="Pfam" id="PF18128">
    <property type="entry name" value="HydF_dimer"/>
    <property type="match status" value="1"/>
</dbReference>
<dbReference type="InterPro" id="IPR006073">
    <property type="entry name" value="GTP-bd"/>
</dbReference>
<evidence type="ECO:0000256" key="1">
    <source>
        <dbReference type="ARBA" id="ARBA00022741"/>
    </source>
</evidence>
<accession>A0A397QUQ7</accession>